<protein>
    <submittedName>
        <fullName evidence="2">DUF4326 domain-containing protein</fullName>
    </submittedName>
</protein>
<sequence length="184" mass="21619">MSMADNRKHTRVVNIRKEAYDVYIGRAGKGQDGYFGNPFRLKQDMIRGGTLAGFREYFYRRLVNDAEYRRRVHELQGKTLGCFCKPHPCHGDIIKEYLDRMARRGEDIEIGTIFYKGKAYPSREITTGMETYTISVEELGHELENDMRNLLDEAVEQDENIRYYCTNEELCTFPDREMDKIIYG</sequence>
<name>A0A413J088_9BACE</name>
<gene>
    <name evidence="2" type="ORF">DXA49_13585</name>
</gene>
<dbReference type="InterPro" id="IPR025475">
    <property type="entry name" value="DUF4326"/>
</dbReference>
<dbReference type="Pfam" id="PF14216">
    <property type="entry name" value="DUF4326"/>
    <property type="match status" value="1"/>
</dbReference>
<dbReference type="EMBL" id="QSCS01000021">
    <property type="protein sequence ID" value="RGY24511.1"/>
    <property type="molecule type" value="Genomic_DNA"/>
</dbReference>
<evidence type="ECO:0000313" key="3">
    <source>
        <dbReference type="Proteomes" id="UP000284431"/>
    </source>
</evidence>
<accession>A0A413J088</accession>
<organism evidence="2 3">
    <name type="scientific">Bacteroides caccae</name>
    <dbReference type="NCBI Taxonomy" id="47678"/>
    <lineage>
        <taxon>Bacteria</taxon>
        <taxon>Pseudomonadati</taxon>
        <taxon>Bacteroidota</taxon>
        <taxon>Bacteroidia</taxon>
        <taxon>Bacteroidales</taxon>
        <taxon>Bacteroidaceae</taxon>
        <taxon>Bacteroides</taxon>
    </lineage>
</organism>
<reference evidence="2 3" key="1">
    <citation type="submission" date="2018-08" db="EMBL/GenBank/DDBJ databases">
        <title>A genome reference for cultivated species of the human gut microbiota.</title>
        <authorList>
            <person name="Zou Y."/>
            <person name="Xue W."/>
            <person name="Luo G."/>
        </authorList>
    </citation>
    <scope>NUCLEOTIDE SEQUENCE [LARGE SCALE GENOMIC DNA]</scope>
    <source>
        <strain evidence="2 3">OF02-6LB</strain>
    </source>
</reference>
<evidence type="ECO:0000259" key="1">
    <source>
        <dbReference type="Pfam" id="PF14216"/>
    </source>
</evidence>
<comment type="caution">
    <text evidence="2">The sequence shown here is derived from an EMBL/GenBank/DDBJ whole genome shotgun (WGS) entry which is preliminary data.</text>
</comment>
<evidence type="ECO:0000313" key="2">
    <source>
        <dbReference type="EMBL" id="RGY24511.1"/>
    </source>
</evidence>
<proteinExistence type="predicted"/>
<dbReference type="AlphaFoldDB" id="A0A413J088"/>
<dbReference type="Proteomes" id="UP000284431">
    <property type="component" value="Unassembled WGS sequence"/>
</dbReference>
<feature type="domain" description="DUF4326" evidence="1">
    <location>
        <begin position="11"/>
        <end position="96"/>
    </location>
</feature>